<dbReference type="GO" id="GO:0005198">
    <property type="term" value="F:structural molecule activity"/>
    <property type="evidence" value="ECO:0007669"/>
    <property type="project" value="InterPro"/>
</dbReference>
<dbReference type="AlphaFoldDB" id="A0A820T7L1"/>
<dbReference type="GO" id="GO:0016192">
    <property type="term" value="P:vesicle-mediated transport"/>
    <property type="evidence" value="ECO:0007669"/>
    <property type="project" value="InterPro"/>
</dbReference>
<proteinExistence type="predicted"/>
<accession>A0A820T7L1</accession>
<evidence type="ECO:0000313" key="3">
    <source>
        <dbReference type="Proteomes" id="UP000663881"/>
    </source>
</evidence>
<feature type="non-terminal residue" evidence="2">
    <location>
        <position position="1"/>
    </location>
</feature>
<dbReference type="Proteomes" id="UP000663881">
    <property type="component" value="Unassembled WGS sequence"/>
</dbReference>
<sequence length="118" mass="13540">MWTQNSKLPVDHVLSGSYETAMRLLHDQVGIVSFEEYKQIFLQIYSRSRTAYTALPSLPALYAYPLRNWPDAHSPKLFLPAVGLKLEELVGRLQVAYRLTTNGRFQKAVLIFRSILLT</sequence>
<feature type="domain" description="Coatomer alpha subunit C-terminal" evidence="1">
    <location>
        <begin position="1"/>
        <end position="117"/>
    </location>
</feature>
<dbReference type="GO" id="GO:0006886">
    <property type="term" value="P:intracellular protein transport"/>
    <property type="evidence" value="ECO:0007669"/>
    <property type="project" value="InterPro"/>
</dbReference>
<name>A0A820T7L1_9BILA</name>
<gene>
    <name evidence="2" type="ORF">OKA104_LOCUS54728</name>
</gene>
<protein>
    <recommendedName>
        <fullName evidence="1">Coatomer alpha subunit C-terminal domain-containing protein</fullName>
    </recommendedName>
</protein>
<evidence type="ECO:0000313" key="2">
    <source>
        <dbReference type="EMBL" id="CAF4461606.1"/>
    </source>
</evidence>
<reference evidence="2" key="1">
    <citation type="submission" date="2021-02" db="EMBL/GenBank/DDBJ databases">
        <authorList>
            <person name="Nowell W R."/>
        </authorList>
    </citation>
    <scope>NUCLEOTIDE SEQUENCE</scope>
</reference>
<comment type="caution">
    <text evidence="2">The sequence shown here is derived from an EMBL/GenBank/DDBJ whole genome shotgun (WGS) entry which is preliminary data.</text>
</comment>
<dbReference type="EMBL" id="CAJOAY010037077">
    <property type="protein sequence ID" value="CAF4461606.1"/>
    <property type="molecule type" value="Genomic_DNA"/>
</dbReference>
<dbReference type="GO" id="GO:0030126">
    <property type="term" value="C:COPI vesicle coat"/>
    <property type="evidence" value="ECO:0007669"/>
    <property type="project" value="InterPro"/>
</dbReference>
<dbReference type="InterPro" id="IPR010714">
    <property type="entry name" value="Coatomer_asu_C"/>
</dbReference>
<dbReference type="Pfam" id="PF06957">
    <property type="entry name" value="COPI_C"/>
    <property type="match status" value="1"/>
</dbReference>
<evidence type="ECO:0000259" key="1">
    <source>
        <dbReference type="Pfam" id="PF06957"/>
    </source>
</evidence>
<organism evidence="2 3">
    <name type="scientific">Adineta steineri</name>
    <dbReference type="NCBI Taxonomy" id="433720"/>
    <lineage>
        <taxon>Eukaryota</taxon>
        <taxon>Metazoa</taxon>
        <taxon>Spiralia</taxon>
        <taxon>Gnathifera</taxon>
        <taxon>Rotifera</taxon>
        <taxon>Eurotatoria</taxon>
        <taxon>Bdelloidea</taxon>
        <taxon>Adinetida</taxon>
        <taxon>Adinetidae</taxon>
        <taxon>Adineta</taxon>
    </lineage>
</organism>